<dbReference type="AlphaFoldDB" id="A0A9N7VV19"/>
<dbReference type="PROSITE" id="PS50056">
    <property type="entry name" value="TYR_PHOSPHATASE_2"/>
    <property type="match status" value="1"/>
</dbReference>
<keyword evidence="6" id="KW-0732">Signal</keyword>
<evidence type="ECO:0000259" key="7">
    <source>
        <dbReference type="PROSITE" id="PS50055"/>
    </source>
</evidence>
<dbReference type="GO" id="GO:0004725">
    <property type="term" value="F:protein tyrosine phosphatase activity"/>
    <property type="evidence" value="ECO:0007669"/>
    <property type="project" value="UniProtKB-EC"/>
</dbReference>
<dbReference type="InterPro" id="IPR029021">
    <property type="entry name" value="Prot-tyrosine_phosphatase-like"/>
</dbReference>
<accession>A0A9N7VV19</accession>
<feature type="domain" description="Tyrosine-protein phosphatase" evidence="7">
    <location>
        <begin position="745"/>
        <end position="983"/>
    </location>
</feature>
<feature type="compositionally biased region" description="Low complexity" evidence="4">
    <location>
        <begin position="122"/>
        <end position="135"/>
    </location>
</feature>
<dbReference type="PROSITE" id="PS00383">
    <property type="entry name" value="TYR_PHOSPHATASE_1"/>
    <property type="match status" value="1"/>
</dbReference>
<evidence type="ECO:0000256" key="6">
    <source>
        <dbReference type="SAM" id="SignalP"/>
    </source>
</evidence>
<dbReference type="InterPro" id="IPR036116">
    <property type="entry name" value="FN3_sf"/>
</dbReference>
<evidence type="ECO:0000256" key="1">
    <source>
        <dbReference type="ARBA" id="ARBA00013064"/>
    </source>
</evidence>
<dbReference type="SUPFAM" id="SSF49265">
    <property type="entry name" value="Fibronectin type III"/>
    <property type="match status" value="1"/>
</dbReference>
<dbReference type="InterPro" id="IPR003595">
    <property type="entry name" value="Tyr_Pase_cat"/>
</dbReference>
<evidence type="ECO:0000256" key="5">
    <source>
        <dbReference type="SAM" id="Phobius"/>
    </source>
</evidence>
<dbReference type="SMART" id="SM00404">
    <property type="entry name" value="PTPc_motif"/>
    <property type="match status" value="1"/>
</dbReference>
<feature type="compositionally biased region" description="Polar residues" evidence="4">
    <location>
        <begin position="170"/>
        <end position="183"/>
    </location>
</feature>
<dbReference type="PANTHER" id="PTHR19134:SF539">
    <property type="entry name" value="RECEPTOR-TYPE TYROSINE-PROTEIN PHOSPHATASE C"/>
    <property type="match status" value="1"/>
</dbReference>
<keyword evidence="2" id="KW-0904">Protein phosphatase</keyword>
<feature type="compositionally biased region" description="Low complexity" evidence="4">
    <location>
        <begin position="40"/>
        <end position="50"/>
    </location>
</feature>
<proteinExistence type="predicted"/>
<reference evidence="9" key="1">
    <citation type="submission" date="2020-03" db="EMBL/GenBank/DDBJ databases">
        <authorList>
            <person name="Weist P."/>
        </authorList>
    </citation>
    <scope>NUCLEOTIDE SEQUENCE</scope>
</reference>
<dbReference type="Gene3D" id="2.60.40.10">
    <property type="entry name" value="Immunoglobulins"/>
    <property type="match status" value="1"/>
</dbReference>
<feature type="transmembrane region" description="Helical" evidence="5">
    <location>
        <begin position="669"/>
        <end position="690"/>
    </location>
</feature>
<dbReference type="Pfam" id="PF00102">
    <property type="entry name" value="Y_phosphatase"/>
    <property type="match status" value="2"/>
</dbReference>
<dbReference type="InterPro" id="IPR016130">
    <property type="entry name" value="Tyr_Pase_AS"/>
</dbReference>
<protein>
    <recommendedName>
        <fullName evidence="1">protein-tyrosine-phosphatase</fullName>
        <ecNumber evidence="1">3.1.3.48</ecNumber>
    </recommendedName>
</protein>
<dbReference type="PROSITE" id="PS50055">
    <property type="entry name" value="TYR_PHOSPHATASE_PTP"/>
    <property type="match status" value="1"/>
</dbReference>
<keyword evidence="5" id="KW-0472">Membrane</keyword>
<dbReference type="SMART" id="SM00194">
    <property type="entry name" value="PTPc"/>
    <property type="match status" value="1"/>
</dbReference>
<dbReference type="InterPro" id="IPR013783">
    <property type="entry name" value="Ig-like_fold"/>
</dbReference>
<feature type="compositionally biased region" description="Low complexity" evidence="4">
    <location>
        <begin position="148"/>
        <end position="164"/>
    </location>
</feature>
<dbReference type="EMBL" id="CADEAL010004228">
    <property type="protein sequence ID" value="CAB1454871.1"/>
    <property type="molecule type" value="Genomic_DNA"/>
</dbReference>
<dbReference type="PANTHER" id="PTHR19134">
    <property type="entry name" value="RECEPTOR-TYPE TYROSINE-PROTEIN PHOSPHATASE"/>
    <property type="match status" value="1"/>
</dbReference>
<evidence type="ECO:0000256" key="4">
    <source>
        <dbReference type="SAM" id="MobiDB-lite"/>
    </source>
</evidence>
<evidence type="ECO:0000256" key="3">
    <source>
        <dbReference type="ARBA" id="ARBA00051722"/>
    </source>
</evidence>
<feature type="compositionally biased region" description="Low complexity" evidence="4">
    <location>
        <begin position="67"/>
        <end position="86"/>
    </location>
</feature>
<dbReference type="InterPro" id="IPR050348">
    <property type="entry name" value="Protein-Tyr_Phosphatase"/>
</dbReference>
<feature type="region of interest" description="Disordered" evidence="4">
    <location>
        <begin position="30"/>
        <end position="209"/>
    </location>
</feature>
<dbReference type="InterPro" id="IPR000387">
    <property type="entry name" value="Tyr_Pase_dom"/>
</dbReference>
<dbReference type="Gene3D" id="3.90.190.10">
    <property type="entry name" value="Protein tyrosine phosphatase superfamily"/>
    <property type="match status" value="1"/>
</dbReference>
<feature type="domain" description="Tyrosine specific protein phosphatases" evidence="8">
    <location>
        <begin position="907"/>
        <end position="978"/>
    </location>
</feature>
<feature type="compositionally biased region" description="Polar residues" evidence="4">
    <location>
        <begin position="30"/>
        <end position="39"/>
    </location>
</feature>
<evidence type="ECO:0000313" key="9">
    <source>
        <dbReference type="EMBL" id="CAB1454871.1"/>
    </source>
</evidence>
<gene>
    <name evidence="9" type="ORF">PLEPLA_LOCUS42638</name>
</gene>
<evidence type="ECO:0000313" key="10">
    <source>
        <dbReference type="Proteomes" id="UP001153269"/>
    </source>
</evidence>
<feature type="compositionally biased region" description="Polar residues" evidence="4">
    <location>
        <begin position="91"/>
        <end position="111"/>
    </location>
</feature>
<keyword evidence="2" id="KW-0378">Hydrolase</keyword>
<keyword evidence="5" id="KW-0812">Transmembrane</keyword>
<comment type="catalytic activity">
    <reaction evidence="3">
        <text>O-phospho-L-tyrosyl-[protein] + H2O = L-tyrosyl-[protein] + phosphate</text>
        <dbReference type="Rhea" id="RHEA:10684"/>
        <dbReference type="Rhea" id="RHEA-COMP:10136"/>
        <dbReference type="Rhea" id="RHEA-COMP:20101"/>
        <dbReference type="ChEBI" id="CHEBI:15377"/>
        <dbReference type="ChEBI" id="CHEBI:43474"/>
        <dbReference type="ChEBI" id="CHEBI:46858"/>
        <dbReference type="ChEBI" id="CHEBI:61978"/>
        <dbReference type="EC" id="3.1.3.48"/>
    </reaction>
</comment>
<dbReference type="Proteomes" id="UP001153269">
    <property type="component" value="Unassembled WGS sequence"/>
</dbReference>
<keyword evidence="10" id="KW-1185">Reference proteome</keyword>
<feature type="compositionally biased region" description="Low complexity" evidence="4">
    <location>
        <begin position="195"/>
        <end position="209"/>
    </location>
</feature>
<feature type="signal peptide" evidence="6">
    <location>
        <begin position="1"/>
        <end position="22"/>
    </location>
</feature>
<feature type="compositionally biased region" description="Polar residues" evidence="4">
    <location>
        <begin position="57"/>
        <end position="66"/>
    </location>
</feature>
<dbReference type="InterPro" id="IPR000242">
    <property type="entry name" value="PTP_cat"/>
</dbReference>
<dbReference type="SUPFAM" id="SSF52799">
    <property type="entry name" value="(Phosphotyrosine protein) phosphatases II"/>
    <property type="match status" value="1"/>
</dbReference>
<feature type="chain" id="PRO_5040253455" description="protein-tyrosine-phosphatase" evidence="6">
    <location>
        <begin position="23"/>
        <end position="1003"/>
    </location>
</feature>
<dbReference type="FunFam" id="3.90.190.10:FF:000033">
    <property type="entry name" value="receptor-type tyrosine-protein phosphatase C isoform X1"/>
    <property type="match status" value="1"/>
</dbReference>
<evidence type="ECO:0000256" key="2">
    <source>
        <dbReference type="ARBA" id="ARBA00022912"/>
    </source>
</evidence>
<sequence length="1003" mass="112264">MAGLRGVKILLLWAGIIGLAKCQEANKSTNVTAQVSDQPTNATTASASTNDTKDTSPLTSPEVNPSNTTVNNTIPANATTASATTNDTKDTSPLTSPEVNPSNTTVNNTIPGQKDDKPPEVTTNATTASPSTNDTKGPSPLTSPEVNPSNTTPAKATTASATTNHTKDTSPLTSPEVNPSNTTRVRRSTIKGPELNNTTPAPNTTAPPLTCNYTVKPIKFGLQIDITSSAVNPVPTSIMIHEEGKPQTEARFSASHSNRSSSHEIKQLKPCTKYELNVTLEDKDRPTPCEPMTVNDNMTDPIMKEDIKEANCSSTSSKSVCYRTGWDISSLQTTPDMIPDLQCGNNTVCFKPGSDDICSNMTFTFTSCTSTSFQLDRNITRDFLDVKNINQTAPTQFPVEFKTKLPPNCNLSIDYTCHEFYRFNEGDKHGPHRSSIEIVNKGDKHGPHHSWIGRVNETKNLSELEPFTDYKCIGLIKDNDVTVYNTTEVEVRIDCADLEIDFTNTSTTNTSSQLTWTTTSNRCKDVLKKLSYICSCNYPYKSQLRDDPNVEVDFKQPSGGTCNITNLKPYTHYTCKYQRCNMCDLVVKDHNTISMECRPGKSSNGPWRKFRAQLVYGSSIVETNLTKCKFEFKDLKYLTTYTVKVTAFNSLYESHTVTEQISTEYNDKAVIGFLIFLIILTSVALLLVVYKIWDMRRRKSHDLSENLILISTANDEENLLPVEPIAAELLLEAYKRKLADEARLFLAEFQSIPRIFSRHSVKEAKKSSNVPKNRYVDILPYDYNRVQLTTGNGEAGCDYINASFIDGYKEAKKYIAAQGPKDETLGDFWRMGNRVKCSQYWPAPDREAEIFEEFVVKLNSEEICPDYTIRHLSLTNKREKSSDREVTHIQFMSWPDHGVPSEPHLLLKLRRRVNAFKNFFSGPIIVHCSAGVGRTGTYIGIDAMMEAMEVEGRVDIYGYMVRLRRQRCLMVQVEAQYILIHQAWWSTTSLERLRSHCPRSTAH</sequence>
<keyword evidence="5" id="KW-1133">Transmembrane helix</keyword>
<evidence type="ECO:0000259" key="8">
    <source>
        <dbReference type="PROSITE" id="PS50056"/>
    </source>
</evidence>
<name>A0A9N7VV19_PLEPL</name>
<dbReference type="PRINTS" id="PR00700">
    <property type="entry name" value="PRTYPHPHTASE"/>
</dbReference>
<dbReference type="EC" id="3.1.3.48" evidence="1"/>
<comment type="caution">
    <text evidence="9">The sequence shown here is derived from an EMBL/GenBank/DDBJ whole genome shotgun (WGS) entry which is preliminary data.</text>
</comment>
<organism evidence="9 10">
    <name type="scientific">Pleuronectes platessa</name>
    <name type="common">European plaice</name>
    <dbReference type="NCBI Taxonomy" id="8262"/>
    <lineage>
        <taxon>Eukaryota</taxon>
        <taxon>Metazoa</taxon>
        <taxon>Chordata</taxon>
        <taxon>Craniata</taxon>
        <taxon>Vertebrata</taxon>
        <taxon>Euteleostomi</taxon>
        <taxon>Actinopterygii</taxon>
        <taxon>Neopterygii</taxon>
        <taxon>Teleostei</taxon>
        <taxon>Neoteleostei</taxon>
        <taxon>Acanthomorphata</taxon>
        <taxon>Carangaria</taxon>
        <taxon>Pleuronectiformes</taxon>
        <taxon>Pleuronectoidei</taxon>
        <taxon>Pleuronectidae</taxon>
        <taxon>Pleuronectes</taxon>
    </lineage>
</organism>